<evidence type="ECO:0000313" key="7">
    <source>
        <dbReference type="EMBL" id="MST97003.1"/>
    </source>
</evidence>
<evidence type="ECO:0000256" key="1">
    <source>
        <dbReference type="ARBA" id="ARBA00022516"/>
    </source>
</evidence>
<dbReference type="InterPro" id="IPR029098">
    <property type="entry name" value="Acetyltransf_C"/>
</dbReference>
<dbReference type="CDD" id="cd03351">
    <property type="entry name" value="LbH_UDP-GlcNAc_AT"/>
    <property type="match status" value="1"/>
</dbReference>
<sequence length="275" mass="30341">MTDIHPTAVVSPKAQIGVGVHIGPYSVVEDDCVIGDDCRIDSHVKIARYTTLGPRCRVYLGALIGEEPQDHRFQPGTVAWTTVGADTTIREYVTIHRSPFPERYTRIGSGTLLMSFVHVGHDAQIGDRVTVANQTAVSGHVIIEDMAVLSGYILIHQFCRIGKLAMVGARTIIRQDIPPFCMLAENECVCGPNVIGLRRAGYDSFARMAIRRAIKTYFFKGLNATNALAEIEKTPDLLPEVRHFVQFIRSTERGIMPGDPELIALGIRGVDEEKE</sequence>
<organism evidence="7 8">
    <name type="scientific">Victivallis lenta</name>
    <dbReference type="NCBI Taxonomy" id="2606640"/>
    <lineage>
        <taxon>Bacteria</taxon>
        <taxon>Pseudomonadati</taxon>
        <taxon>Lentisphaerota</taxon>
        <taxon>Lentisphaeria</taxon>
        <taxon>Victivallales</taxon>
        <taxon>Victivallaceae</taxon>
        <taxon>Victivallis</taxon>
    </lineage>
</organism>
<dbReference type="GO" id="GO:0016020">
    <property type="term" value="C:membrane"/>
    <property type="evidence" value="ECO:0007669"/>
    <property type="project" value="GOC"/>
</dbReference>
<dbReference type="PANTHER" id="PTHR43480:SF1">
    <property type="entry name" value="ACYL-[ACYL-CARRIER-PROTEIN]--UDP-N-ACETYLGLUCOSAMINE O-ACYLTRANSFERASE, MITOCHONDRIAL-RELATED"/>
    <property type="match status" value="1"/>
</dbReference>
<protein>
    <submittedName>
        <fullName evidence="7">Acyl-ACP--UDP-N-acetylglucosamine O-acyltransferase</fullName>
        <ecNumber evidence="7">2.3.1.129</ecNumber>
    </submittedName>
</protein>
<dbReference type="NCBIfam" id="TIGR01852">
    <property type="entry name" value="lipid_A_lpxA"/>
    <property type="match status" value="1"/>
</dbReference>
<keyword evidence="4" id="KW-0443">Lipid metabolism</keyword>
<keyword evidence="3 7" id="KW-0808">Transferase</keyword>
<keyword evidence="1" id="KW-0444">Lipid biosynthesis</keyword>
<keyword evidence="2" id="KW-0441">Lipid A biosynthesis</keyword>
<dbReference type="GO" id="GO:0009245">
    <property type="term" value="P:lipid A biosynthetic process"/>
    <property type="evidence" value="ECO:0007669"/>
    <property type="project" value="UniProtKB-KW"/>
</dbReference>
<dbReference type="InterPro" id="IPR001451">
    <property type="entry name" value="Hexapep"/>
</dbReference>
<dbReference type="EC" id="2.3.1.129" evidence="7"/>
<dbReference type="Gene3D" id="1.20.1180.10">
    <property type="entry name" value="Udp N-acetylglucosamine O-acyltransferase, C-terminal domain"/>
    <property type="match status" value="1"/>
</dbReference>
<dbReference type="InterPro" id="IPR010137">
    <property type="entry name" value="Lipid_A_LpxA"/>
</dbReference>
<dbReference type="Gene3D" id="2.160.10.10">
    <property type="entry name" value="Hexapeptide repeat proteins"/>
    <property type="match status" value="1"/>
</dbReference>
<dbReference type="Proteomes" id="UP000435649">
    <property type="component" value="Unassembled WGS sequence"/>
</dbReference>
<proteinExistence type="predicted"/>
<dbReference type="Pfam" id="PF13720">
    <property type="entry name" value="Acetyltransf_11"/>
    <property type="match status" value="1"/>
</dbReference>
<reference evidence="7 8" key="1">
    <citation type="submission" date="2019-08" db="EMBL/GenBank/DDBJ databases">
        <title>In-depth cultivation of the pig gut microbiome towards novel bacterial diversity and tailored functional studies.</title>
        <authorList>
            <person name="Wylensek D."/>
            <person name="Hitch T.C.A."/>
            <person name="Clavel T."/>
        </authorList>
    </citation>
    <scope>NUCLEOTIDE SEQUENCE [LARGE SCALE GENOMIC DNA]</scope>
    <source>
        <strain evidence="7 8">BBE-744-WT-12</strain>
    </source>
</reference>
<evidence type="ECO:0000256" key="5">
    <source>
        <dbReference type="ARBA" id="ARBA00023315"/>
    </source>
</evidence>
<dbReference type="InterPro" id="IPR011004">
    <property type="entry name" value="Trimer_LpxA-like_sf"/>
</dbReference>
<dbReference type="AlphaFoldDB" id="A0A844G1I8"/>
<dbReference type="GO" id="GO:0008780">
    <property type="term" value="F:acyl-[acyl-carrier-protein]-UDP-N-acetylglucosamine O-acyltransferase activity"/>
    <property type="evidence" value="ECO:0007669"/>
    <property type="project" value="UniProtKB-EC"/>
</dbReference>
<dbReference type="PIRSF" id="PIRSF000456">
    <property type="entry name" value="UDP-GlcNAc_acltr"/>
    <property type="match status" value="1"/>
</dbReference>
<dbReference type="EMBL" id="VUNS01000007">
    <property type="protein sequence ID" value="MST97003.1"/>
    <property type="molecule type" value="Genomic_DNA"/>
</dbReference>
<evidence type="ECO:0000256" key="3">
    <source>
        <dbReference type="ARBA" id="ARBA00022679"/>
    </source>
</evidence>
<dbReference type="PANTHER" id="PTHR43480">
    <property type="entry name" value="ACYL-[ACYL-CARRIER-PROTEIN]--UDP-N-ACETYLGLUCOSAMINE O-ACYLTRANSFERASE"/>
    <property type="match status" value="1"/>
</dbReference>
<feature type="domain" description="UDP N-acetylglucosamine O-acyltransferase C-terminal" evidence="6">
    <location>
        <begin position="176"/>
        <end position="256"/>
    </location>
</feature>
<evidence type="ECO:0000259" key="6">
    <source>
        <dbReference type="Pfam" id="PF13720"/>
    </source>
</evidence>
<dbReference type="RefSeq" id="WP_106053678.1">
    <property type="nucleotide sequence ID" value="NZ_CALXOB010000022.1"/>
</dbReference>
<keyword evidence="8" id="KW-1185">Reference proteome</keyword>
<comment type="caution">
    <text evidence="7">The sequence shown here is derived from an EMBL/GenBank/DDBJ whole genome shotgun (WGS) entry which is preliminary data.</text>
</comment>
<evidence type="ECO:0000256" key="2">
    <source>
        <dbReference type="ARBA" id="ARBA00022556"/>
    </source>
</evidence>
<dbReference type="NCBIfam" id="NF003657">
    <property type="entry name" value="PRK05289.1"/>
    <property type="match status" value="1"/>
</dbReference>
<gene>
    <name evidence="7" type="primary">lpxA</name>
    <name evidence="7" type="ORF">FYJ85_08085</name>
</gene>
<dbReference type="SUPFAM" id="SSF51161">
    <property type="entry name" value="Trimeric LpxA-like enzymes"/>
    <property type="match status" value="1"/>
</dbReference>
<accession>A0A844G1I8</accession>
<keyword evidence="5 7" id="KW-0012">Acyltransferase</keyword>
<dbReference type="Pfam" id="PF00132">
    <property type="entry name" value="Hexapep"/>
    <property type="match status" value="2"/>
</dbReference>
<dbReference type="InterPro" id="IPR037157">
    <property type="entry name" value="Acetyltransf_C_sf"/>
</dbReference>
<evidence type="ECO:0000256" key="4">
    <source>
        <dbReference type="ARBA" id="ARBA00023098"/>
    </source>
</evidence>
<name>A0A844G1I8_9BACT</name>
<evidence type="ECO:0000313" key="8">
    <source>
        <dbReference type="Proteomes" id="UP000435649"/>
    </source>
</evidence>